<dbReference type="EMBL" id="LR743593">
    <property type="protein sequence ID" value="CAA2622434.1"/>
    <property type="molecule type" value="Genomic_DNA"/>
</dbReference>
<evidence type="ECO:0000256" key="11">
    <source>
        <dbReference type="ARBA" id="ARBA00057651"/>
    </source>
</evidence>
<gene>
    <name evidence="17" type="ORF">SI7747_06008473</name>
</gene>
<dbReference type="Pfam" id="PF00295">
    <property type="entry name" value="Glyco_hydro_28"/>
    <property type="match status" value="1"/>
</dbReference>
<evidence type="ECO:0000256" key="6">
    <source>
        <dbReference type="ARBA" id="ARBA00023295"/>
    </source>
</evidence>
<keyword evidence="3" id="KW-0134">Cell wall</keyword>
<evidence type="ECO:0000256" key="9">
    <source>
        <dbReference type="ARBA" id="ARBA00043142"/>
    </source>
</evidence>
<evidence type="ECO:0000256" key="16">
    <source>
        <dbReference type="SAM" id="SignalP"/>
    </source>
</evidence>
<evidence type="ECO:0000256" key="14">
    <source>
        <dbReference type="PROSITE-ProRule" id="PRU10052"/>
    </source>
</evidence>
<dbReference type="GO" id="GO:0005975">
    <property type="term" value="P:carbohydrate metabolic process"/>
    <property type="evidence" value="ECO:0007669"/>
    <property type="project" value="InterPro"/>
</dbReference>
<proteinExistence type="inferred from homology"/>
<evidence type="ECO:0000256" key="4">
    <source>
        <dbReference type="ARBA" id="ARBA00022525"/>
    </source>
</evidence>
<evidence type="ECO:0000256" key="15">
    <source>
        <dbReference type="RuleBase" id="RU361169"/>
    </source>
</evidence>
<dbReference type="GO" id="GO:0047911">
    <property type="term" value="F:galacturan 1,4-alpha-galacturonidase activity"/>
    <property type="evidence" value="ECO:0007669"/>
    <property type="project" value="UniProtKB-EC"/>
</dbReference>
<feature type="active site" evidence="14">
    <location>
        <position position="248"/>
    </location>
</feature>
<evidence type="ECO:0000256" key="5">
    <source>
        <dbReference type="ARBA" id="ARBA00022801"/>
    </source>
</evidence>
<dbReference type="InterPro" id="IPR012334">
    <property type="entry name" value="Pectin_lyas_fold"/>
</dbReference>
<evidence type="ECO:0000256" key="3">
    <source>
        <dbReference type="ARBA" id="ARBA00022512"/>
    </source>
</evidence>
<dbReference type="Proteomes" id="UP001189122">
    <property type="component" value="Unassembled WGS sequence"/>
</dbReference>
<dbReference type="SMART" id="SM00710">
    <property type="entry name" value="PbH1"/>
    <property type="match status" value="5"/>
</dbReference>
<evidence type="ECO:0000256" key="13">
    <source>
        <dbReference type="ARBA" id="ARBA00083621"/>
    </source>
</evidence>
<dbReference type="PANTHER" id="PTHR31375">
    <property type="match status" value="1"/>
</dbReference>
<protein>
    <recommendedName>
        <fullName evidence="12">Exopolygalacturonase</fullName>
        <ecNumber evidence="8">3.2.1.67</ecNumber>
    </recommendedName>
    <alternativeName>
        <fullName evidence="9">Galacturan 1,4-alpha-galacturonidase</fullName>
    </alternativeName>
    <alternativeName>
        <fullName evidence="13">Pectinase</fullName>
    </alternativeName>
</protein>
<evidence type="ECO:0000256" key="8">
    <source>
        <dbReference type="ARBA" id="ARBA00038933"/>
    </source>
</evidence>
<evidence type="ECO:0000256" key="12">
    <source>
        <dbReference type="ARBA" id="ARBA00068298"/>
    </source>
</evidence>
<dbReference type="PROSITE" id="PS00502">
    <property type="entry name" value="POLYGALACTURONASE"/>
    <property type="match status" value="1"/>
</dbReference>
<evidence type="ECO:0000256" key="10">
    <source>
        <dbReference type="ARBA" id="ARBA00048766"/>
    </source>
</evidence>
<evidence type="ECO:0000256" key="2">
    <source>
        <dbReference type="ARBA" id="ARBA00008834"/>
    </source>
</evidence>
<dbReference type="GO" id="GO:0004650">
    <property type="term" value="F:polygalacturonase activity"/>
    <property type="evidence" value="ECO:0007669"/>
    <property type="project" value="InterPro"/>
</dbReference>
<keyword evidence="4" id="KW-0964">Secreted</keyword>
<evidence type="ECO:0000256" key="1">
    <source>
        <dbReference type="ARBA" id="ARBA00004191"/>
    </source>
</evidence>
<evidence type="ECO:0000313" key="17">
    <source>
        <dbReference type="EMBL" id="CAA2622434.1"/>
    </source>
</evidence>
<keyword evidence="18" id="KW-1185">Reference proteome</keyword>
<evidence type="ECO:0000256" key="7">
    <source>
        <dbReference type="ARBA" id="ARBA00023316"/>
    </source>
</evidence>
<feature type="chain" id="PRO_5029707251" description="Exopolygalacturonase" evidence="16">
    <location>
        <begin position="28"/>
        <end position="409"/>
    </location>
</feature>
<organism evidence="17">
    <name type="scientific">Spirodela intermedia</name>
    <name type="common">Intermediate duckweed</name>
    <dbReference type="NCBI Taxonomy" id="51605"/>
    <lineage>
        <taxon>Eukaryota</taxon>
        <taxon>Viridiplantae</taxon>
        <taxon>Streptophyta</taxon>
        <taxon>Embryophyta</taxon>
        <taxon>Tracheophyta</taxon>
        <taxon>Spermatophyta</taxon>
        <taxon>Magnoliopsida</taxon>
        <taxon>Liliopsida</taxon>
        <taxon>Araceae</taxon>
        <taxon>Lemnoideae</taxon>
        <taxon>Spirodela</taxon>
    </lineage>
</organism>
<keyword evidence="6 15" id="KW-0326">Glycosidase</keyword>
<dbReference type="InterPro" id="IPR000743">
    <property type="entry name" value="Glyco_hydro_28"/>
</dbReference>
<dbReference type="Gene3D" id="2.160.20.10">
    <property type="entry name" value="Single-stranded right-handed beta-helix, Pectin lyase-like"/>
    <property type="match status" value="1"/>
</dbReference>
<comment type="similarity">
    <text evidence="2 15">Belongs to the glycosyl hydrolase 28 family.</text>
</comment>
<comment type="catalytic activity">
    <reaction evidence="10">
        <text>[(1-&gt;4)-alpha-D-galacturonosyl](n) + H2O = alpha-D-galacturonate + [(1-&gt;4)-alpha-D-galacturonosyl](n-1)</text>
        <dbReference type="Rhea" id="RHEA:14117"/>
        <dbReference type="Rhea" id="RHEA-COMP:14570"/>
        <dbReference type="Rhea" id="RHEA-COMP:14572"/>
        <dbReference type="ChEBI" id="CHEBI:15377"/>
        <dbReference type="ChEBI" id="CHEBI:58658"/>
        <dbReference type="ChEBI" id="CHEBI:140523"/>
        <dbReference type="EC" id="3.2.1.67"/>
    </reaction>
</comment>
<evidence type="ECO:0000313" key="18">
    <source>
        <dbReference type="Proteomes" id="UP001189122"/>
    </source>
</evidence>
<dbReference type="GO" id="GO:0071555">
    <property type="term" value="P:cell wall organization"/>
    <property type="evidence" value="ECO:0007669"/>
    <property type="project" value="UniProtKB-KW"/>
</dbReference>
<dbReference type="InterPro" id="IPR011050">
    <property type="entry name" value="Pectin_lyase_fold/virulence"/>
</dbReference>
<dbReference type="AlphaFoldDB" id="A0A7I8IW91"/>
<reference evidence="17 18" key="1">
    <citation type="submission" date="2019-12" db="EMBL/GenBank/DDBJ databases">
        <authorList>
            <person name="Scholz U."/>
            <person name="Mascher M."/>
            <person name="Fiebig A."/>
        </authorList>
    </citation>
    <scope>NUCLEOTIDE SEQUENCE</scope>
</reference>
<sequence>MGSSPTLLRRARLLLLLFSSVVVSSSAAVVIFNVKDYGAVPDAKKDSAQAFMHAWRDACGEAEGEPRVLVPEGTFMVSPVVFQGPCKSPAVVFQVAGTVVASEDLSEFSDDAWIEFDHVDGLLLTGGGKFDGRGSSAWQYNDCKHSSSCTLLPTSIKLSSVTNTTVRSITSLNSKSFHLVVHGSRDVNLHSLTITAPADSPNTDGIHIGKSSNVNVGRSAIGTGDDCISIGPGSVGVTITSVRCGPGHGISVGSLGKYEDEEDVAGVRVRNCTFQGTTNGVRIKTWPNSQPSAASDMIFENIVMDNVANPIIINQQYCASSSCSNQSPSRVKISDVKFKNIRGVSLSKVAVNLLCSNLVPCKGVELGDIHLTYGSGGGGGDGGDDGGATASCTNVDGLSLGNVIPPACL</sequence>
<feature type="signal peptide" evidence="16">
    <location>
        <begin position="1"/>
        <end position="27"/>
    </location>
</feature>
<name>A0A7I8IW91_SPIIN</name>
<comment type="subcellular location">
    <subcellularLocation>
        <location evidence="1">Secreted</location>
        <location evidence="1">Cell wall</location>
    </subcellularLocation>
</comment>
<dbReference type="FunFam" id="2.160.20.10:FF:000004">
    <property type="entry name" value="Pectin lyase-like superfamily protein"/>
    <property type="match status" value="1"/>
</dbReference>
<keyword evidence="7" id="KW-0961">Cell wall biogenesis/degradation</keyword>
<keyword evidence="5 15" id="KW-0378">Hydrolase</keyword>
<comment type="function">
    <text evidence="11">May function in depolymerizing pectin during pollen development, germination, and tube growth. Acts as an exo-polygalacturonase.</text>
</comment>
<accession>A0A7I8IW91</accession>
<dbReference type="EMBL" id="CACRZD030000006">
    <property type="protein sequence ID" value="CAA6662080.1"/>
    <property type="molecule type" value="Genomic_DNA"/>
</dbReference>
<dbReference type="SUPFAM" id="SSF51126">
    <property type="entry name" value="Pectin lyase-like"/>
    <property type="match status" value="1"/>
</dbReference>
<dbReference type="InterPro" id="IPR006626">
    <property type="entry name" value="PbH1"/>
</dbReference>
<keyword evidence="16" id="KW-0732">Signal</keyword>
<dbReference type="EC" id="3.2.1.67" evidence="8"/>